<feature type="compositionally biased region" description="Basic and acidic residues" evidence="1">
    <location>
        <begin position="1204"/>
        <end position="1224"/>
    </location>
</feature>
<feature type="domain" description="RGS" evidence="2">
    <location>
        <begin position="907"/>
        <end position="1019"/>
    </location>
</feature>
<dbReference type="EMBL" id="VSWD01000010">
    <property type="protein sequence ID" value="KAK3091838.1"/>
    <property type="molecule type" value="Genomic_DNA"/>
</dbReference>
<dbReference type="GO" id="GO:0001965">
    <property type="term" value="F:G-protein alpha-subunit binding"/>
    <property type="evidence" value="ECO:0007669"/>
    <property type="project" value="InterPro"/>
</dbReference>
<feature type="compositionally biased region" description="Acidic residues" evidence="1">
    <location>
        <begin position="317"/>
        <end position="330"/>
    </location>
</feature>
<dbReference type="Proteomes" id="UP001186944">
    <property type="component" value="Unassembled WGS sequence"/>
</dbReference>
<organism evidence="3 4">
    <name type="scientific">Pinctada imbricata</name>
    <name type="common">Atlantic pearl-oyster</name>
    <name type="synonym">Pinctada martensii</name>
    <dbReference type="NCBI Taxonomy" id="66713"/>
    <lineage>
        <taxon>Eukaryota</taxon>
        <taxon>Metazoa</taxon>
        <taxon>Spiralia</taxon>
        <taxon>Lophotrochozoa</taxon>
        <taxon>Mollusca</taxon>
        <taxon>Bivalvia</taxon>
        <taxon>Autobranchia</taxon>
        <taxon>Pteriomorphia</taxon>
        <taxon>Pterioida</taxon>
        <taxon>Pterioidea</taxon>
        <taxon>Pteriidae</taxon>
        <taxon>Pinctada</taxon>
    </lineage>
</organism>
<gene>
    <name evidence="3" type="ORF">FSP39_023074</name>
</gene>
<feature type="domain" description="RGS" evidence="2">
    <location>
        <begin position="772"/>
        <end position="865"/>
    </location>
</feature>
<dbReference type="GO" id="GO:0005634">
    <property type="term" value="C:nucleus"/>
    <property type="evidence" value="ECO:0007669"/>
    <property type="project" value="TreeGrafter"/>
</dbReference>
<evidence type="ECO:0000313" key="3">
    <source>
        <dbReference type="EMBL" id="KAK3091838.1"/>
    </source>
</evidence>
<dbReference type="GO" id="GO:0005737">
    <property type="term" value="C:cytoplasm"/>
    <property type="evidence" value="ECO:0007669"/>
    <property type="project" value="TreeGrafter"/>
</dbReference>
<dbReference type="SMART" id="SM00315">
    <property type="entry name" value="RGS"/>
    <property type="match status" value="1"/>
</dbReference>
<feature type="compositionally biased region" description="Low complexity" evidence="1">
    <location>
        <begin position="695"/>
        <end position="709"/>
    </location>
</feature>
<dbReference type="InterPro" id="IPR044926">
    <property type="entry name" value="RGS_subdomain_2"/>
</dbReference>
<feature type="domain" description="RGS" evidence="2">
    <location>
        <begin position="1064"/>
        <end position="1171"/>
    </location>
</feature>
<feature type="region of interest" description="Disordered" evidence="1">
    <location>
        <begin position="402"/>
        <end position="439"/>
    </location>
</feature>
<evidence type="ECO:0000313" key="4">
    <source>
        <dbReference type="Proteomes" id="UP001186944"/>
    </source>
</evidence>
<feature type="compositionally biased region" description="Acidic residues" evidence="1">
    <location>
        <begin position="429"/>
        <end position="439"/>
    </location>
</feature>
<evidence type="ECO:0000256" key="1">
    <source>
        <dbReference type="SAM" id="MobiDB-lite"/>
    </source>
</evidence>
<proteinExistence type="predicted"/>
<feature type="region of interest" description="Disordered" evidence="1">
    <location>
        <begin position="269"/>
        <end position="333"/>
    </location>
</feature>
<dbReference type="Gene3D" id="1.10.167.10">
    <property type="entry name" value="Regulator of G-protein Signalling 4, domain 2"/>
    <property type="match status" value="3"/>
</dbReference>
<feature type="non-terminal residue" evidence="3">
    <location>
        <position position="1"/>
    </location>
</feature>
<dbReference type="PANTHER" id="PTHR46583">
    <property type="entry name" value="REGULATOR OF G-PROTEIN SIGNALING 22"/>
    <property type="match status" value="1"/>
</dbReference>
<feature type="region of interest" description="Disordered" evidence="1">
    <location>
        <begin position="1200"/>
        <end position="1264"/>
    </location>
</feature>
<reference evidence="3" key="1">
    <citation type="submission" date="2019-08" db="EMBL/GenBank/DDBJ databases">
        <title>The improved chromosome-level genome for the pearl oyster Pinctada fucata martensii using PacBio sequencing and Hi-C.</title>
        <authorList>
            <person name="Zheng Z."/>
        </authorList>
    </citation>
    <scope>NUCLEOTIDE SEQUENCE</scope>
    <source>
        <strain evidence="3">ZZ-2019</strain>
        <tissue evidence="3">Adductor muscle</tissue>
    </source>
</reference>
<dbReference type="GO" id="GO:0009966">
    <property type="term" value="P:regulation of signal transduction"/>
    <property type="evidence" value="ECO:0007669"/>
    <property type="project" value="InterPro"/>
</dbReference>
<dbReference type="InterPro" id="IPR042651">
    <property type="entry name" value="Rgs22"/>
</dbReference>
<name>A0AA88XUF4_PINIB</name>
<feature type="compositionally biased region" description="Polar residues" evidence="1">
    <location>
        <begin position="635"/>
        <end position="645"/>
    </location>
</feature>
<dbReference type="InterPro" id="IPR016137">
    <property type="entry name" value="RGS"/>
</dbReference>
<sequence length="1322" mass="150819">LCFNKETKGFEVVTDAKKEIAKQIKAAIRSQKRTPKIYKVVKNHSFAPIPLIPIEPDQGPDSVAINTTYSVMTLNKEQGIHWIKEERLPAFLESRFYLEYRLGKLISQARVAGEKGEFVLWTIDYKPKTKLRRKKSVEEIPQEDPKERLMKDMFVCLGDTPTSDADAWFSSAQISSRTESTYSTLARPKSAEVSRRPVSARPVSAYSTVEGYRRPESGIGTSIRSSVYSGLNSKMSSYTDHDEDVYSSKLFAVEGKPMIHKPSENIFSVTDDYSGSQGRPFSSTVYTTPRMEPIEVDDESGLDVTDSDSNASKDKQDDVEDDDNVDDENSTAESQDSIVFKNIDDIGAAVVRAILTRSIGQLTNKSDREVLNDEDLLRMLPSSAKSLTVDMLDRISLLEEEEDQKAVEEEKEEEIVDTSKSGKKKDGGGESDADSLLDSEDDYEEGDEFFRKSKQKTHSLTTRKGIEEFKKFLEGTAGERNWHLWLDIDRLRWMYGPDNKVDVQTRQMQIQQHLIFLREQYHKPGAMYELSREQKNELGLVENVSWEVDKLLSVQSKIAEPLIIYWAPRYLLKQMTTTEPDKNQLYHNLKRMKSEDTISPYPNPPTATLLPLRPKSCMPRIRQSPQIILEPPTLHNPQESTSLPKTSPPVGLRRTYAPATLQHPASAVKAKMEENRKRLLTSELVVEKKLKPRIKSAPSTLSRSSSKPSICPQSARTESVKTAVESPPPSRPSTAGSSRSDVASSAKSEFVGGRRMEALLNALHHERESGGFFQKFVERSGNKLWDNCLSFWQAVQEYHLLFYAEVIDPYIADRKARAIYSQYVVVAAPRNIGCGHDARVAIYKCLDPPFEDLFDDAEEYALSVLYVAFVQMTSVDMKTYGKVSLIEVKHHLKTRSKYVLNLQKRGLITEQFLAENYASMDLLCWMDIEHFRRMPQNDEKRRDEKAKEIKNKYLNKKYFFGPSSPAGQEGQDKVMAAGGGYGKLLQDRPPNPVILEAQKYVAERLERKWLPLFLATQEFAERQKPKAGMDDVVDDVLVQKKKKSAAVRSMLESKWVSSSKDIIVFRKALLNPITALQFRRYVSIKGDSLENDVLFWLEVQRFKVRDLSCPHSDSLVPQKIMSIIGCFIESTIPPALQIDIPPELAEKIAERKHERNPYIFREAQLIVFRYLFGHWNDFVQFRSNLADEKILPTIERRRRHAKIKERQRQKEMEDRAAREAERRAALGLPPEIDEDDENFHDPFASYHAGSQEDEDEAGTTHGGEKDKISWSYSSYMAALQQEDILNNTDESTFSSLMSDTGKSVEDRSIIKKMFSILFFNFT</sequence>
<keyword evidence="4" id="KW-1185">Reference proteome</keyword>
<feature type="compositionally biased region" description="Acidic residues" evidence="1">
    <location>
        <begin position="402"/>
        <end position="416"/>
    </location>
</feature>
<feature type="region of interest" description="Disordered" evidence="1">
    <location>
        <begin position="694"/>
        <end position="749"/>
    </location>
</feature>
<accession>A0AA88XUF4</accession>
<comment type="caution">
    <text evidence="3">The sequence shown here is derived from an EMBL/GenBank/DDBJ whole genome shotgun (WGS) entry which is preliminary data.</text>
</comment>
<dbReference type="PANTHER" id="PTHR46583:SF1">
    <property type="entry name" value="REGULATOR OF G-PROTEIN SIGNALING 22"/>
    <property type="match status" value="1"/>
</dbReference>
<dbReference type="InterPro" id="IPR036305">
    <property type="entry name" value="RGS_sf"/>
</dbReference>
<feature type="region of interest" description="Disordered" evidence="1">
    <location>
        <begin position="628"/>
        <end position="653"/>
    </location>
</feature>
<feature type="compositionally biased region" description="Polar residues" evidence="1">
    <location>
        <begin position="269"/>
        <end position="287"/>
    </location>
</feature>
<dbReference type="PROSITE" id="PS50132">
    <property type="entry name" value="RGS"/>
    <property type="match status" value="3"/>
</dbReference>
<protein>
    <recommendedName>
        <fullName evidence="2">RGS domain-containing protein</fullName>
    </recommendedName>
</protein>
<feature type="compositionally biased region" description="Low complexity" evidence="1">
    <location>
        <begin position="733"/>
        <end position="748"/>
    </location>
</feature>
<dbReference type="SUPFAM" id="SSF48097">
    <property type="entry name" value="Regulator of G-protein signaling, RGS"/>
    <property type="match status" value="4"/>
</dbReference>
<dbReference type="Pfam" id="PF00615">
    <property type="entry name" value="RGS"/>
    <property type="match status" value="2"/>
</dbReference>
<evidence type="ECO:0000259" key="2">
    <source>
        <dbReference type="PROSITE" id="PS50132"/>
    </source>
</evidence>